<protein>
    <recommendedName>
        <fullName evidence="4">Outer membrane protein beta-barrel domain-containing protein</fullName>
    </recommendedName>
</protein>
<organism evidence="2 3">
    <name type="scientific">Flaviaesturariibacter amylovorans</name>
    <dbReference type="NCBI Taxonomy" id="1084520"/>
    <lineage>
        <taxon>Bacteria</taxon>
        <taxon>Pseudomonadati</taxon>
        <taxon>Bacteroidota</taxon>
        <taxon>Chitinophagia</taxon>
        <taxon>Chitinophagales</taxon>
        <taxon>Chitinophagaceae</taxon>
        <taxon>Flaviaestuariibacter</taxon>
    </lineage>
</organism>
<feature type="chain" id="PRO_5046813129" description="Outer membrane protein beta-barrel domain-containing protein" evidence="1">
    <location>
        <begin position="20"/>
        <end position="218"/>
    </location>
</feature>
<dbReference type="RefSeq" id="WP_345256831.1">
    <property type="nucleotide sequence ID" value="NZ_BAABGY010000009.1"/>
</dbReference>
<evidence type="ECO:0008006" key="4">
    <source>
        <dbReference type="Google" id="ProtNLM"/>
    </source>
</evidence>
<comment type="caution">
    <text evidence="2">The sequence shown here is derived from an EMBL/GenBank/DDBJ whole genome shotgun (WGS) entry which is preliminary data.</text>
</comment>
<dbReference type="EMBL" id="BAABGY010000009">
    <property type="protein sequence ID" value="GAA4337001.1"/>
    <property type="molecule type" value="Genomic_DNA"/>
</dbReference>
<keyword evidence="3" id="KW-1185">Reference proteome</keyword>
<keyword evidence="1" id="KW-0732">Signal</keyword>
<name>A0ABP8HBC0_9BACT</name>
<evidence type="ECO:0000313" key="3">
    <source>
        <dbReference type="Proteomes" id="UP001501725"/>
    </source>
</evidence>
<dbReference type="Proteomes" id="UP001501725">
    <property type="component" value="Unassembled WGS sequence"/>
</dbReference>
<evidence type="ECO:0000256" key="1">
    <source>
        <dbReference type="SAM" id="SignalP"/>
    </source>
</evidence>
<proteinExistence type="predicted"/>
<accession>A0ABP8HBC0</accession>
<reference evidence="3" key="1">
    <citation type="journal article" date="2019" name="Int. J. Syst. Evol. Microbiol.">
        <title>The Global Catalogue of Microorganisms (GCM) 10K type strain sequencing project: providing services to taxonomists for standard genome sequencing and annotation.</title>
        <authorList>
            <consortium name="The Broad Institute Genomics Platform"/>
            <consortium name="The Broad Institute Genome Sequencing Center for Infectious Disease"/>
            <person name="Wu L."/>
            <person name="Ma J."/>
        </authorList>
    </citation>
    <scope>NUCLEOTIDE SEQUENCE [LARGE SCALE GENOMIC DNA]</scope>
    <source>
        <strain evidence="3">JCM 17919</strain>
    </source>
</reference>
<feature type="signal peptide" evidence="1">
    <location>
        <begin position="1"/>
        <end position="19"/>
    </location>
</feature>
<evidence type="ECO:0000313" key="2">
    <source>
        <dbReference type="EMBL" id="GAA4337001.1"/>
    </source>
</evidence>
<gene>
    <name evidence="2" type="ORF">GCM10023184_32610</name>
</gene>
<sequence length="218" mass="23862">MKQVLASLALLCALTPAFAQQAAEAPKTGGFQKDRLFTGGSLSLGFGTGYFLGGVNPMLGYRITNWLEGGIAVNYTFTQIKSIDFNTGQRTGEKARQTIFGAGAFTRIYPVRFLFAHAQFERNFINFTYDPGSGGELYREKRQANSFLVGAGYTSGRDPEGGSPYGFLSVLWDVLKEENSPYVDAYGRMTPQVRAGLIIPLFQGPRNPAFDRGGPLKR</sequence>